<dbReference type="OrthoDB" id="9148269at2"/>
<sequence>MATNKNQHLVPRCYLKPFTRDEGNATIKLFNIDRKRFVPTAPVKNQCSGSYFYGQDPTLEEAIQSCESAYASLLRKIRGPGYSLDNEDKCFLRYFWLVQHLRTEAASRRSVEEVAEAESVIGGGSLSFAFGIKEAVLMAMDAVAEAAPIIDDLKVCLLKNRTGIPFVTSDDPAIASNRWYLEDRRTVGCSFGINASGLITLLPLTPEILCLAYDGDVYSVQHEHGWVQVRNAGDVRALNQHQILNCFANLYLPETASEEDARSQYADCAHHRLAVRHKLNYAVPESEHEGYVRFVVTEADDSTRKGEALLHLQTLHPKPTRWPSLLRSRKPGAVYANGTAVNYVRERHALAPDSINPFRKERAW</sequence>
<dbReference type="Proteomes" id="UP000295606">
    <property type="component" value="Unassembled WGS sequence"/>
</dbReference>
<evidence type="ECO:0000313" key="2">
    <source>
        <dbReference type="Proteomes" id="UP000295606"/>
    </source>
</evidence>
<name>A0A4R5L867_9BURK</name>
<proteinExistence type="predicted"/>
<evidence type="ECO:0000313" key="1">
    <source>
        <dbReference type="EMBL" id="TDG05116.1"/>
    </source>
</evidence>
<protein>
    <submittedName>
        <fullName evidence="1">DUF4238 domain-containing protein</fullName>
    </submittedName>
</protein>
<dbReference type="InterPro" id="IPR025332">
    <property type="entry name" value="DUF4238"/>
</dbReference>
<dbReference type="EMBL" id="SMOD01000023">
    <property type="protein sequence ID" value="TDG05116.1"/>
    <property type="molecule type" value="Genomic_DNA"/>
</dbReference>
<organism evidence="1 2">
    <name type="scientific">Paraburkholderia guartelaensis</name>
    <dbReference type="NCBI Taxonomy" id="2546446"/>
    <lineage>
        <taxon>Bacteria</taxon>
        <taxon>Pseudomonadati</taxon>
        <taxon>Pseudomonadota</taxon>
        <taxon>Betaproteobacteria</taxon>
        <taxon>Burkholderiales</taxon>
        <taxon>Burkholderiaceae</taxon>
        <taxon>Paraburkholderia</taxon>
    </lineage>
</organism>
<dbReference type="RefSeq" id="WP_133185882.1">
    <property type="nucleotide sequence ID" value="NZ_SMOD01000023.1"/>
</dbReference>
<reference evidence="1 2" key="1">
    <citation type="submission" date="2019-03" db="EMBL/GenBank/DDBJ databases">
        <title>Paraburkholderia sp. isolated from native Mimosa gymnas in Guartela State Park, Brazil.</title>
        <authorList>
            <person name="Paulitsch F."/>
            <person name="Hungria M."/>
            <person name="Delamuta J.R.M."/>
            <person name="Ribeiro R.A."/>
            <person name="Dall'Agnol R."/>
            <person name="Silva J.S.B."/>
        </authorList>
    </citation>
    <scope>NUCLEOTIDE SEQUENCE [LARGE SCALE GENOMIC DNA]</scope>
    <source>
        <strain evidence="1 2">CNPSo 3008</strain>
    </source>
</reference>
<gene>
    <name evidence="1" type="ORF">E1N52_27160</name>
</gene>
<dbReference type="Pfam" id="PF14022">
    <property type="entry name" value="DUF4238"/>
    <property type="match status" value="1"/>
</dbReference>
<comment type="caution">
    <text evidence="1">The sequence shown here is derived from an EMBL/GenBank/DDBJ whole genome shotgun (WGS) entry which is preliminary data.</text>
</comment>
<accession>A0A4R5L867</accession>
<dbReference type="AlphaFoldDB" id="A0A4R5L867"/>